<dbReference type="InterPro" id="IPR044580">
    <property type="entry name" value="MTAN"/>
</dbReference>
<dbReference type="PANTHER" id="PTHR46994">
    <property type="entry name" value="5'-METHYLTHIOADENOSINE/S-ADENOSYLHOMOCYSTEINE NUCLEOSIDASE 1"/>
    <property type="match status" value="1"/>
</dbReference>
<accession>A0A4V6DAZ6</accession>
<dbReference type="CDD" id="cd09008">
    <property type="entry name" value="MTAN"/>
    <property type="match status" value="1"/>
</dbReference>
<dbReference type="InterPro" id="IPR000845">
    <property type="entry name" value="Nucleoside_phosphorylase_d"/>
</dbReference>
<dbReference type="InterPro" id="IPR035994">
    <property type="entry name" value="Nucleoside_phosphorylase_sf"/>
</dbReference>
<feature type="domain" description="Nucleoside phosphorylase" evidence="2">
    <location>
        <begin position="62"/>
        <end position="292"/>
    </location>
</feature>
<evidence type="ECO:0000256" key="1">
    <source>
        <dbReference type="SAM" id="MobiDB-lite"/>
    </source>
</evidence>
<evidence type="ECO:0000259" key="2">
    <source>
        <dbReference type="Pfam" id="PF01048"/>
    </source>
</evidence>
<dbReference type="Gramene" id="TKW19246">
    <property type="protein sequence ID" value="TKW19246"/>
    <property type="gene ID" value="SEVIR_4G008100v2"/>
</dbReference>
<feature type="region of interest" description="Disordered" evidence="1">
    <location>
        <begin position="1"/>
        <end position="26"/>
    </location>
</feature>
<dbReference type="Gene3D" id="3.40.50.1580">
    <property type="entry name" value="Nucleoside phosphorylase domain"/>
    <property type="match status" value="1"/>
</dbReference>
<dbReference type="EMBL" id="CM016555">
    <property type="protein sequence ID" value="TKW19246.1"/>
    <property type="molecule type" value="Genomic_DNA"/>
</dbReference>
<dbReference type="GO" id="GO:0019509">
    <property type="term" value="P:L-methionine salvage from methylthioadenosine"/>
    <property type="evidence" value="ECO:0007669"/>
    <property type="project" value="InterPro"/>
</dbReference>
<dbReference type="SUPFAM" id="SSF53167">
    <property type="entry name" value="Purine and uridine phosphorylases"/>
    <property type="match status" value="1"/>
</dbReference>
<sequence length="303" mass="32241">MDTGSPLWRLSLGTGSSPTCQRRPASPPRTIRLLGFELPAMAPPPPSEQPDAPAAGAGAISKVLIVMAMETEATPLVNKFRLVEAPAHESIFPKGATWTRFYGNYKDLHLDLVMPGKDVVFGVDSVGTVSASLVAYASIQALKPDLIINAGTAGGFKTKGASVGDVFLASDVAFHDRRIPIPVFDMYGVGARKTFAAPNILKELNFKLGKLSTGDSLDMSPQDEEMILKNDATVKDMEGAAVAYVADIFSTPAIFVKAVTDIVDGEKPTAEEFLQNLISVTAALDVAVTKMIDFISGKRITDL</sequence>
<dbReference type="OMA" id="FKDKGAC"/>
<dbReference type="GO" id="GO:0008930">
    <property type="term" value="F:methylthioadenosine nucleosidase activity"/>
    <property type="evidence" value="ECO:0007669"/>
    <property type="project" value="InterPro"/>
</dbReference>
<reference evidence="3" key="1">
    <citation type="submission" date="2019-03" db="EMBL/GenBank/DDBJ databases">
        <title>WGS assembly of Setaria viridis.</title>
        <authorList>
            <person name="Huang P."/>
            <person name="Jenkins J."/>
            <person name="Grimwood J."/>
            <person name="Barry K."/>
            <person name="Healey A."/>
            <person name="Mamidi S."/>
            <person name="Sreedasyam A."/>
            <person name="Shu S."/>
            <person name="Feldman M."/>
            <person name="Wu J."/>
            <person name="Yu Y."/>
            <person name="Chen C."/>
            <person name="Johnson J."/>
            <person name="Rokhsar D."/>
            <person name="Baxter I."/>
            <person name="Schmutz J."/>
            <person name="Brutnell T."/>
            <person name="Kellogg E."/>
        </authorList>
    </citation>
    <scope>NUCLEOTIDE SEQUENCE [LARGE SCALE GENOMIC DNA]</scope>
</reference>
<evidence type="ECO:0000313" key="4">
    <source>
        <dbReference type="Proteomes" id="UP000298652"/>
    </source>
</evidence>
<gene>
    <name evidence="3" type="ORF">SEVIR_4G008100v2</name>
</gene>
<keyword evidence="4" id="KW-1185">Reference proteome</keyword>
<dbReference type="Pfam" id="PF01048">
    <property type="entry name" value="PNP_UDP_1"/>
    <property type="match status" value="1"/>
</dbReference>
<dbReference type="PANTHER" id="PTHR46994:SF1">
    <property type="entry name" value="5'-METHYLTHIOADENOSINE NUCLEOSIDASE"/>
    <property type="match status" value="1"/>
</dbReference>
<evidence type="ECO:0000313" key="3">
    <source>
        <dbReference type="EMBL" id="TKW19246.1"/>
    </source>
</evidence>
<name>A0A4V6DAZ6_SETVI</name>
<dbReference type="Proteomes" id="UP000298652">
    <property type="component" value="Chromosome 4"/>
</dbReference>
<organism evidence="3 4">
    <name type="scientific">Setaria viridis</name>
    <name type="common">Green bristlegrass</name>
    <name type="synonym">Setaria italica subsp. viridis</name>
    <dbReference type="NCBI Taxonomy" id="4556"/>
    <lineage>
        <taxon>Eukaryota</taxon>
        <taxon>Viridiplantae</taxon>
        <taxon>Streptophyta</taxon>
        <taxon>Embryophyta</taxon>
        <taxon>Tracheophyta</taxon>
        <taxon>Spermatophyta</taxon>
        <taxon>Magnoliopsida</taxon>
        <taxon>Liliopsida</taxon>
        <taxon>Poales</taxon>
        <taxon>Poaceae</taxon>
        <taxon>PACMAD clade</taxon>
        <taxon>Panicoideae</taxon>
        <taxon>Panicodae</taxon>
        <taxon>Paniceae</taxon>
        <taxon>Cenchrinae</taxon>
        <taxon>Setaria</taxon>
    </lineage>
</organism>
<dbReference type="GO" id="GO:0009116">
    <property type="term" value="P:nucleoside metabolic process"/>
    <property type="evidence" value="ECO:0007669"/>
    <property type="project" value="InterPro"/>
</dbReference>
<protein>
    <recommendedName>
        <fullName evidence="2">Nucleoside phosphorylase domain-containing protein</fullName>
    </recommendedName>
</protein>
<dbReference type="AlphaFoldDB" id="A0A4V6DAZ6"/>
<proteinExistence type="predicted"/>